<evidence type="ECO:0000259" key="2">
    <source>
        <dbReference type="Pfam" id="PF08348"/>
    </source>
</evidence>
<evidence type="ECO:0000313" key="4">
    <source>
        <dbReference type="EMBL" id="NIJ15921.1"/>
    </source>
</evidence>
<sequence length="241" mass="26364">MHSPSSKSPAKAISAAKAAPDLSAYFSTTQAIAALLHPHAEVVVHDMINDRIAGIWNAFSSRKVGDPSNLGQDASLRTDELVIGPYDKAERDGRRLKSISAALRDDHGERTGFLCINLDMSKFDGAIEMLRAFATTATPMPDVLFKGDVREQINLIMRDELVSLNRSVSSLTREDRRQIIARFESANIFQARNGVPMVATALGIGRANLYNILRSLREDGAKAAEEAPVKKSRTTRTKSKS</sequence>
<dbReference type="InterPro" id="IPR039445">
    <property type="entry name" value="DauR-like_HTH"/>
</dbReference>
<evidence type="ECO:0000256" key="1">
    <source>
        <dbReference type="SAM" id="MobiDB-lite"/>
    </source>
</evidence>
<dbReference type="AlphaFoldDB" id="A0A846M5N7"/>
<proteinExistence type="predicted"/>
<evidence type="ECO:0000259" key="3">
    <source>
        <dbReference type="Pfam" id="PF13309"/>
    </source>
</evidence>
<feature type="domain" description="Transcriptional regulator DauR-like HTH" evidence="3">
    <location>
        <begin position="153"/>
        <end position="214"/>
    </location>
</feature>
<gene>
    <name evidence="4" type="ORF">FHS54_000870</name>
</gene>
<dbReference type="PANTHER" id="PTHR35568">
    <property type="entry name" value="TRANSCRIPTIONAL REGULATOR DAUR"/>
    <property type="match status" value="1"/>
</dbReference>
<dbReference type="InterPro" id="IPR013559">
    <property type="entry name" value="YheO"/>
</dbReference>
<name>A0A846M5N7_9SPHN</name>
<evidence type="ECO:0000313" key="5">
    <source>
        <dbReference type="Proteomes" id="UP000576821"/>
    </source>
</evidence>
<dbReference type="Pfam" id="PF13309">
    <property type="entry name" value="HTH_22"/>
    <property type="match status" value="1"/>
</dbReference>
<dbReference type="PANTHER" id="PTHR35568:SF1">
    <property type="entry name" value="TRANSCRIPTIONAL REGULATOR DAUR"/>
    <property type="match status" value="1"/>
</dbReference>
<dbReference type="InterPro" id="IPR039446">
    <property type="entry name" value="DauR-like"/>
</dbReference>
<dbReference type="EMBL" id="JAASQR010000001">
    <property type="protein sequence ID" value="NIJ15921.1"/>
    <property type="molecule type" value="Genomic_DNA"/>
</dbReference>
<feature type="compositionally biased region" description="Basic residues" evidence="1">
    <location>
        <begin position="230"/>
        <end position="241"/>
    </location>
</feature>
<keyword evidence="5" id="KW-1185">Reference proteome</keyword>
<accession>A0A846M5N7</accession>
<comment type="caution">
    <text evidence="4">The sequence shown here is derived from an EMBL/GenBank/DDBJ whole genome shotgun (WGS) entry which is preliminary data.</text>
</comment>
<dbReference type="Proteomes" id="UP000576821">
    <property type="component" value="Unassembled WGS sequence"/>
</dbReference>
<protein>
    <submittedName>
        <fullName evidence="4">Putative transcriptional regulator YheO</fullName>
    </submittedName>
</protein>
<feature type="domain" description="YheO-like" evidence="2">
    <location>
        <begin position="22"/>
        <end position="126"/>
    </location>
</feature>
<reference evidence="4 5" key="1">
    <citation type="submission" date="2020-03" db="EMBL/GenBank/DDBJ databases">
        <title>Genomic Encyclopedia of Type Strains, Phase IV (KMG-IV): sequencing the most valuable type-strain genomes for metagenomic binning, comparative biology and taxonomic classification.</title>
        <authorList>
            <person name="Goeker M."/>
        </authorList>
    </citation>
    <scope>NUCLEOTIDE SEQUENCE [LARGE SCALE GENOMIC DNA]</scope>
    <source>
        <strain evidence="4 5">DSM 21299</strain>
    </source>
</reference>
<organism evidence="4 5">
    <name type="scientific">Sphingobium vermicomposti</name>
    <dbReference type="NCBI Taxonomy" id="529005"/>
    <lineage>
        <taxon>Bacteria</taxon>
        <taxon>Pseudomonadati</taxon>
        <taxon>Pseudomonadota</taxon>
        <taxon>Alphaproteobacteria</taxon>
        <taxon>Sphingomonadales</taxon>
        <taxon>Sphingomonadaceae</taxon>
        <taxon>Sphingobium</taxon>
    </lineage>
</organism>
<dbReference type="Pfam" id="PF08348">
    <property type="entry name" value="PAS_6"/>
    <property type="match status" value="1"/>
</dbReference>
<feature type="region of interest" description="Disordered" evidence="1">
    <location>
        <begin position="221"/>
        <end position="241"/>
    </location>
</feature>